<evidence type="ECO:0000256" key="1">
    <source>
        <dbReference type="SAM" id="MobiDB-lite"/>
    </source>
</evidence>
<evidence type="ECO:0000313" key="4">
    <source>
        <dbReference type="Proteomes" id="UP000772434"/>
    </source>
</evidence>
<keyword evidence="2" id="KW-0732">Signal</keyword>
<dbReference type="AlphaFoldDB" id="A0A9P5UCD6"/>
<evidence type="ECO:0000313" key="3">
    <source>
        <dbReference type="EMBL" id="KAF9074029.1"/>
    </source>
</evidence>
<proteinExistence type="predicted"/>
<sequence length="199" mass="21124">MHVCLHLLAILVFASTMCAVPMPAKGRKGTAAAPADELTAPVVAASSSKHPSPESDLASPMRQKPEYTPYIPGIPAAGDSSKHPLSPESSPPSPKRKKTEHTPYIPGTVRQAAGGSSKHLPPESDPPSQMQKKTEHTPYIYIPGTTLPAAADSSNHPLPNSKHSSPPPPLEQKTGHLPNEALSEDQLGDLLQSWLRQNP</sequence>
<feature type="region of interest" description="Disordered" evidence="1">
    <location>
        <begin position="42"/>
        <end position="185"/>
    </location>
</feature>
<feature type="compositionally biased region" description="Polar residues" evidence="1">
    <location>
        <begin position="152"/>
        <end position="164"/>
    </location>
</feature>
<reference evidence="3" key="1">
    <citation type="submission" date="2020-11" db="EMBL/GenBank/DDBJ databases">
        <authorList>
            <consortium name="DOE Joint Genome Institute"/>
            <person name="Ahrendt S."/>
            <person name="Riley R."/>
            <person name="Andreopoulos W."/>
            <person name="Labutti K."/>
            <person name="Pangilinan J."/>
            <person name="Ruiz-Duenas F.J."/>
            <person name="Barrasa J.M."/>
            <person name="Sanchez-Garcia M."/>
            <person name="Camarero S."/>
            <person name="Miyauchi S."/>
            <person name="Serrano A."/>
            <person name="Linde D."/>
            <person name="Babiker R."/>
            <person name="Drula E."/>
            <person name="Ayuso-Fernandez I."/>
            <person name="Pacheco R."/>
            <person name="Padilla G."/>
            <person name="Ferreira P."/>
            <person name="Barriuso J."/>
            <person name="Kellner H."/>
            <person name="Castanera R."/>
            <person name="Alfaro M."/>
            <person name="Ramirez L."/>
            <person name="Pisabarro A.G."/>
            <person name="Kuo A."/>
            <person name="Tritt A."/>
            <person name="Lipzen A."/>
            <person name="He G."/>
            <person name="Yan M."/>
            <person name="Ng V."/>
            <person name="Cullen D."/>
            <person name="Martin F."/>
            <person name="Rosso M.-N."/>
            <person name="Henrissat B."/>
            <person name="Hibbett D."/>
            <person name="Martinez A.T."/>
            <person name="Grigoriev I.V."/>
        </authorList>
    </citation>
    <scope>NUCLEOTIDE SEQUENCE</scope>
    <source>
        <strain evidence="3">AH 40177</strain>
    </source>
</reference>
<dbReference type="EMBL" id="JADNRY010000015">
    <property type="protein sequence ID" value="KAF9074029.1"/>
    <property type="molecule type" value="Genomic_DNA"/>
</dbReference>
<evidence type="ECO:0000256" key="2">
    <source>
        <dbReference type="SAM" id="SignalP"/>
    </source>
</evidence>
<feature type="signal peptide" evidence="2">
    <location>
        <begin position="1"/>
        <end position="19"/>
    </location>
</feature>
<keyword evidence="4" id="KW-1185">Reference proteome</keyword>
<gene>
    <name evidence="3" type="ORF">BDP27DRAFT_1444615</name>
</gene>
<name>A0A9P5UCD6_9AGAR</name>
<protein>
    <submittedName>
        <fullName evidence="3">Uncharacterized protein</fullName>
    </submittedName>
</protein>
<comment type="caution">
    <text evidence="3">The sequence shown here is derived from an EMBL/GenBank/DDBJ whole genome shotgun (WGS) entry which is preliminary data.</text>
</comment>
<organism evidence="3 4">
    <name type="scientific">Rhodocollybia butyracea</name>
    <dbReference type="NCBI Taxonomy" id="206335"/>
    <lineage>
        <taxon>Eukaryota</taxon>
        <taxon>Fungi</taxon>
        <taxon>Dikarya</taxon>
        <taxon>Basidiomycota</taxon>
        <taxon>Agaricomycotina</taxon>
        <taxon>Agaricomycetes</taxon>
        <taxon>Agaricomycetidae</taxon>
        <taxon>Agaricales</taxon>
        <taxon>Marasmiineae</taxon>
        <taxon>Omphalotaceae</taxon>
        <taxon>Rhodocollybia</taxon>
    </lineage>
</organism>
<dbReference type="Proteomes" id="UP000772434">
    <property type="component" value="Unassembled WGS sequence"/>
</dbReference>
<accession>A0A9P5UCD6</accession>
<feature type="chain" id="PRO_5040499707" evidence="2">
    <location>
        <begin position="20"/>
        <end position="199"/>
    </location>
</feature>